<comment type="caution">
    <text evidence="3">The sequence shown here is derived from an EMBL/GenBank/DDBJ whole genome shotgun (WGS) entry which is preliminary data.</text>
</comment>
<evidence type="ECO:0000256" key="2">
    <source>
        <dbReference type="SAM" id="SignalP"/>
    </source>
</evidence>
<reference evidence="3 4" key="1">
    <citation type="submission" date="2023-01" db="EMBL/GenBank/DDBJ databases">
        <title>Analysis of 21 Apiospora genomes using comparative genomics revels a genus with tremendous synthesis potential of carbohydrate active enzymes and secondary metabolites.</title>
        <authorList>
            <person name="Sorensen T."/>
        </authorList>
    </citation>
    <scope>NUCLEOTIDE SEQUENCE [LARGE SCALE GENOMIC DNA]</scope>
    <source>
        <strain evidence="3 4">CBS 20057</strain>
    </source>
</reference>
<evidence type="ECO:0000313" key="4">
    <source>
        <dbReference type="Proteomes" id="UP001396898"/>
    </source>
</evidence>
<feature type="compositionally biased region" description="Acidic residues" evidence="1">
    <location>
        <begin position="111"/>
        <end position="121"/>
    </location>
</feature>
<gene>
    <name evidence="3" type="ORF">PG991_007788</name>
</gene>
<sequence>MRVTLFVTSLIAAVAALPAVPAPAGDSALAKRVEFANDDFEIKEEADFVKRDFAEDDFEIKAEPDKKCVPVLIVAPAPALRDFAEDDFDISPEPDKNATDNMGRKRKFAEDDFEIQSEPDD</sequence>
<dbReference type="Proteomes" id="UP001396898">
    <property type="component" value="Unassembled WGS sequence"/>
</dbReference>
<keyword evidence="2" id="KW-0732">Signal</keyword>
<accession>A0ABR1RUF7</accession>
<name>A0ABR1RUF7_9PEZI</name>
<organism evidence="3 4">
    <name type="scientific">Apiospora marii</name>
    <dbReference type="NCBI Taxonomy" id="335849"/>
    <lineage>
        <taxon>Eukaryota</taxon>
        <taxon>Fungi</taxon>
        <taxon>Dikarya</taxon>
        <taxon>Ascomycota</taxon>
        <taxon>Pezizomycotina</taxon>
        <taxon>Sordariomycetes</taxon>
        <taxon>Xylariomycetidae</taxon>
        <taxon>Amphisphaeriales</taxon>
        <taxon>Apiosporaceae</taxon>
        <taxon>Apiospora</taxon>
    </lineage>
</organism>
<feature type="signal peptide" evidence="2">
    <location>
        <begin position="1"/>
        <end position="16"/>
    </location>
</feature>
<feature type="chain" id="PRO_5045596401" evidence="2">
    <location>
        <begin position="17"/>
        <end position="121"/>
    </location>
</feature>
<evidence type="ECO:0000256" key="1">
    <source>
        <dbReference type="SAM" id="MobiDB-lite"/>
    </source>
</evidence>
<proteinExistence type="predicted"/>
<protein>
    <submittedName>
        <fullName evidence="3">Uncharacterized protein</fullName>
    </submittedName>
</protein>
<feature type="region of interest" description="Disordered" evidence="1">
    <location>
        <begin position="85"/>
        <end position="121"/>
    </location>
</feature>
<dbReference type="EMBL" id="JAQQWI010000010">
    <property type="protein sequence ID" value="KAK8018598.1"/>
    <property type="molecule type" value="Genomic_DNA"/>
</dbReference>
<evidence type="ECO:0000313" key="3">
    <source>
        <dbReference type="EMBL" id="KAK8018598.1"/>
    </source>
</evidence>
<keyword evidence="4" id="KW-1185">Reference proteome</keyword>